<reference evidence="3" key="2">
    <citation type="submission" date="2019-10" db="EMBL/GenBank/DDBJ databases">
        <authorList>
            <consortium name="NCBI Genome Project"/>
        </authorList>
    </citation>
    <scope>NUCLEOTIDE SEQUENCE</scope>
    <source>
        <strain evidence="3">NI907</strain>
    </source>
</reference>
<feature type="region of interest" description="Disordered" evidence="1">
    <location>
        <begin position="31"/>
        <end position="71"/>
    </location>
</feature>
<protein>
    <submittedName>
        <fullName evidence="3">Uncharacterized protein</fullName>
    </submittedName>
</protein>
<sequence length="658" mass="71760">MFLHSGASLHGHEFSLKKSASAEAQAGARRSPLLFSPFRPSPTRASTAPINSDSPQLRSCLPQQRPELRKRSPTIEEPVVRFHEPLVVEEIKLESANATVTVASSVTEGDGSCSEAEGSELGRTLAVPVTKSAGRRRQKQTRRTNTFCIARPPPRLVKKRLMQQIRPKLLLQLHHISADRRPTPVLDVFPAATIDSPVVGGRLAVRFPRVFGVGSKGSTLGSQDVILFRSEEYCSTSTCGSTTDVPTDDGSLSRRDLVAVLSPLRREDRTEIVLSDGNVWTARRLPNGSFEFQHTDDEGSTKTARWVKRGGSGTMSPSNVSVREFGGTDLSSPISLSSCGTFVSTEYKYTFSVIDPTMRRHPIIASLTRDALNINETYTTVSAKPASAEKDEESGDETETEEPVIKSERHTLPVDENLRSLISITALWVTLCLDGVMPATDPTRGNGQSRSRSGSLNSQQTSPLGSPNRRQTISCASANGDSCQPVTLPQRATSTGAAYMQRRIQMSDASDSERSASRSNSKGRRVLRGHFVCRQASFGQSITAPGSDGSASTRPSSREGKPADPAPSMFVAKHKRSASGEVMPTAPKEPHQGRRVQSAFYTTTPIKVPEHEDDHYDADLAGLALQTTKPEVNEEAVEQNALARKWKKFGQWIRRFGR</sequence>
<dbReference type="GeneID" id="41963586"/>
<dbReference type="RefSeq" id="XP_030978624.1">
    <property type="nucleotide sequence ID" value="XM_031128678.1"/>
</dbReference>
<keyword evidence="2" id="KW-1185">Reference proteome</keyword>
<feature type="compositionally biased region" description="Polar residues" evidence="1">
    <location>
        <begin position="461"/>
        <end position="488"/>
    </location>
</feature>
<feature type="compositionally biased region" description="Polar residues" evidence="1">
    <location>
        <begin position="537"/>
        <end position="555"/>
    </location>
</feature>
<dbReference type="AlphaFoldDB" id="A0A6P8AUU2"/>
<proteinExistence type="predicted"/>
<dbReference type="Proteomes" id="UP000515153">
    <property type="component" value="Chromosome V"/>
</dbReference>
<feature type="region of interest" description="Disordered" evidence="1">
    <location>
        <begin position="382"/>
        <end position="409"/>
    </location>
</feature>
<feature type="compositionally biased region" description="Low complexity" evidence="1">
    <location>
        <begin position="31"/>
        <end position="42"/>
    </location>
</feature>
<name>A0A6P8AUU2_PYRGI</name>
<feature type="compositionally biased region" description="Low complexity" evidence="1">
    <location>
        <begin position="444"/>
        <end position="460"/>
    </location>
</feature>
<feature type="compositionally biased region" description="Polar residues" evidence="1">
    <location>
        <begin position="43"/>
        <end position="57"/>
    </location>
</feature>
<feature type="region of interest" description="Disordered" evidence="1">
    <location>
        <begin position="505"/>
        <end position="568"/>
    </location>
</feature>
<feature type="region of interest" description="Disordered" evidence="1">
    <location>
        <begin position="577"/>
        <end position="596"/>
    </location>
</feature>
<evidence type="ECO:0000313" key="3">
    <source>
        <dbReference type="RefSeq" id="XP_030978624.1"/>
    </source>
</evidence>
<evidence type="ECO:0000313" key="2">
    <source>
        <dbReference type="Proteomes" id="UP000515153"/>
    </source>
</evidence>
<organism evidence="2 3">
    <name type="scientific">Pyricularia grisea</name>
    <name type="common">Crabgrass-specific blast fungus</name>
    <name type="synonym">Magnaporthe grisea</name>
    <dbReference type="NCBI Taxonomy" id="148305"/>
    <lineage>
        <taxon>Eukaryota</taxon>
        <taxon>Fungi</taxon>
        <taxon>Dikarya</taxon>
        <taxon>Ascomycota</taxon>
        <taxon>Pezizomycotina</taxon>
        <taxon>Sordariomycetes</taxon>
        <taxon>Sordariomycetidae</taxon>
        <taxon>Magnaporthales</taxon>
        <taxon>Pyriculariaceae</taxon>
        <taxon>Pyricularia</taxon>
    </lineage>
</organism>
<accession>A0A6P8AUU2</accession>
<reference evidence="3" key="3">
    <citation type="submission" date="2025-08" db="UniProtKB">
        <authorList>
            <consortium name="RefSeq"/>
        </authorList>
    </citation>
    <scope>IDENTIFICATION</scope>
    <source>
        <strain evidence="3">NI907</strain>
    </source>
</reference>
<dbReference type="KEGG" id="pgri:PgNI_08683"/>
<reference evidence="2 3" key="1">
    <citation type="journal article" date="2019" name="Mol. Biol. Evol.">
        <title>Blast fungal genomes show frequent chromosomal changes, gene gains and losses, and effector gene turnover.</title>
        <authorList>
            <person name="Gomez Luciano L.B."/>
            <person name="Jason Tsai I."/>
            <person name="Chuma I."/>
            <person name="Tosa Y."/>
            <person name="Chen Y.H."/>
            <person name="Li J.Y."/>
            <person name="Li M.Y."/>
            <person name="Jade Lu M.Y."/>
            <person name="Nakayashiki H."/>
            <person name="Li W.H."/>
        </authorList>
    </citation>
    <scope>NUCLEOTIDE SEQUENCE [LARGE SCALE GENOMIC DNA]</scope>
    <source>
        <strain evidence="2 3">NI907</strain>
    </source>
</reference>
<feature type="region of interest" description="Disordered" evidence="1">
    <location>
        <begin position="440"/>
        <end position="488"/>
    </location>
</feature>
<evidence type="ECO:0000256" key="1">
    <source>
        <dbReference type="SAM" id="MobiDB-lite"/>
    </source>
</evidence>
<gene>
    <name evidence="3" type="ORF">PgNI_08683</name>
</gene>
<feature type="compositionally biased region" description="Acidic residues" evidence="1">
    <location>
        <begin position="390"/>
        <end position="402"/>
    </location>
</feature>